<protein>
    <submittedName>
        <fullName evidence="3">SDR family oxidoreductase</fullName>
    </submittedName>
</protein>
<dbReference type="CDD" id="cd05233">
    <property type="entry name" value="SDR_c"/>
    <property type="match status" value="1"/>
</dbReference>
<accession>A0ABS3TGA9</accession>
<comment type="similarity">
    <text evidence="1">Belongs to the short-chain dehydrogenases/reductases (SDR) family.</text>
</comment>
<proteinExistence type="inferred from homology"/>
<evidence type="ECO:0000313" key="3">
    <source>
        <dbReference type="EMBL" id="MBO3272687.1"/>
    </source>
</evidence>
<feature type="region of interest" description="Disordered" evidence="2">
    <location>
        <begin position="277"/>
        <end position="296"/>
    </location>
</feature>
<dbReference type="InterPro" id="IPR002347">
    <property type="entry name" value="SDR_fam"/>
</dbReference>
<evidence type="ECO:0000256" key="1">
    <source>
        <dbReference type="ARBA" id="ARBA00006484"/>
    </source>
</evidence>
<keyword evidence="4" id="KW-1185">Reference proteome</keyword>
<dbReference type="EMBL" id="JAGETX010000016">
    <property type="protein sequence ID" value="MBO3272687.1"/>
    <property type="molecule type" value="Genomic_DNA"/>
</dbReference>
<dbReference type="NCBIfam" id="NF005559">
    <property type="entry name" value="PRK07231.1"/>
    <property type="match status" value="1"/>
</dbReference>
<comment type="caution">
    <text evidence="3">The sequence shown here is derived from an EMBL/GenBank/DDBJ whole genome shotgun (WGS) entry which is preliminary data.</text>
</comment>
<name>A0ABS3TGA9_9BACT</name>
<dbReference type="PANTHER" id="PTHR42760">
    <property type="entry name" value="SHORT-CHAIN DEHYDROGENASES/REDUCTASES FAMILY MEMBER"/>
    <property type="match status" value="1"/>
</dbReference>
<reference evidence="3 4" key="1">
    <citation type="submission" date="2021-03" db="EMBL/GenBank/DDBJ databases">
        <authorList>
            <person name="Kim M.K."/>
        </authorList>
    </citation>
    <scope>NUCLEOTIDE SEQUENCE [LARGE SCALE GENOMIC DNA]</scope>
    <source>
        <strain evidence="3 4">BT507</strain>
    </source>
</reference>
<gene>
    <name evidence="3" type="ORF">J4D97_18705</name>
</gene>
<dbReference type="SUPFAM" id="SSF51735">
    <property type="entry name" value="NAD(P)-binding Rossmann-fold domains"/>
    <property type="match status" value="1"/>
</dbReference>
<dbReference type="PRINTS" id="PR00081">
    <property type="entry name" value="GDHRDH"/>
</dbReference>
<dbReference type="RefSeq" id="WP_208308906.1">
    <property type="nucleotide sequence ID" value="NZ_JAGETX010000016.1"/>
</dbReference>
<feature type="compositionally biased region" description="Basic and acidic residues" evidence="2">
    <location>
        <begin position="277"/>
        <end position="287"/>
    </location>
</feature>
<evidence type="ECO:0000313" key="4">
    <source>
        <dbReference type="Proteomes" id="UP000670527"/>
    </source>
</evidence>
<dbReference type="Proteomes" id="UP000670527">
    <property type="component" value="Unassembled WGS sequence"/>
</dbReference>
<dbReference type="Gene3D" id="3.40.50.720">
    <property type="entry name" value="NAD(P)-binding Rossmann-like Domain"/>
    <property type="match status" value="1"/>
</dbReference>
<dbReference type="PROSITE" id="PS00061">
    <property type="entry name" value="ADH_SHORT"/>
    <property type="match status" value="1"/>
</dbReference>
<dbReference type="InterPro" id="IPR036291">
    <property type="entry name" value="NAD(P)-bd_dom_sf"/>
</dbReference>
<organism evidence="3 4">
    <name type="scientific">Hymenobacter defluvii</name>
    <dbReference type="NCBI Taxonomy" id="2054411"/>
    <lineage>
        <taxon>Bacteria</taxon>
        <taxon>Pseudomonadati</taxon>
        <taxon>Bacteroidota</taxon>
        <taxon>Cytophagia</taxon>
        <taxon>Cytophagales</taxon>
        <taxon>Hymenobacteraceae</taxon>
        <taxon>Hymenobacter</taxon>
    </lineage>
</organism>
<sequence length="296" mass="31144">MTGRLTGKVAIITGGGAGIGEAIAKKFAKEGAAVVVAGFAEDPVCEVAEEIIRTGGRAITFTGDLSNPQTAEACVQAALAEYQELHILVNNAGVFPATSTIDKYPTEAFEYMIKNNIYSNFMMTRAAIPHLQKTRGNIVSAGSEAGHMGEPQNTPYGGTKGFIHAFQKGVAVEQAKFGVRSNIVGPGPIDTAWTHKETGPMNAKMEKLTVQGVPMGRRGTTEEVANVYAFLASDEASYVTGAIYFVDGGVTVSKGPHGDEVPSDLAKEPIGVLPVEHTKDGNTEVRPQDAASMITD</sequence>
<dbReference type="Pfam" id="PF13561">
    <property type="entry name" value="adh_short_C2"/>
    <property type="match status" value="1"/>
</dbReference>
<dbReference type="PRINTS" id="PR00080">
    <property type="entry name" value="SDRFAMILY"/>
</dbReference>
<evidence type="ECO:0000256" key="2">
    <source>
        <dbReference type="SAM" id="MobiDB-lite"/>
    </source>
</evidence>
<dbReference type="InterPro" id="IPR020904">
    <property type="entry name" value="Sc_DH/Rdtase_CS"/>
</dbReference>